<evidence type="ECO:0000256" key="4">
    <source>
        <dbReference type="ARBA" id="ARBA00023125"/>
    </source>
</evidence>
<evidence type="ECO:0000256" key="2">
    <source>
        <dbReference type="ARBA" id="ARBA00022833"/>
    </source>
</evidence>
<dbReference type="Gene3D" id="4.10.240.10">
    <property type="entry name" value="Zn(2)-C6 fungal-type DNA-binding domain"/>
    <property type="match status" value="1"/>
</dbReference>
<dbReference type="PANTHER" id="PTHR31944:SF130">
    <property type="entry name" value="ZN(II)2CYS6 TRANSCRIPTION FACTO (EUROFUNG)"/>
    <property type="match status" value="1"/>
</dbReference>
<evidence type="ECO:0000313" key="9">
    <source>
        <dbReference type="EMBL" id="KAJ5361283.1"/>
    </source>
</evidence>
<organism evidence="9 10">
    <name type="scientific">Penicillium brevicompactum</name>
    <dbReference type="NCBI Taxonomy" id="5074"/>
    <lineage>
        <taxon>Eukaryota</taxon>
        <taxon>Fungi</taxon>
        <taxon>Dikarya</taxon>
        <taxon>Ascomycota</taxon>
        <taxon>Pezizomycotina</taxon>
        <taxon>Eurotiomycetes</taxon>
        <taxon>Eurotiomycetidae</taxon>
        <taxon>Eurotiales</taxon>
        <taxon>Aspergillaceae</taxon>
        <taxon>Penicillium</taxon>
    </lineage>
</organism>
<keyword evidence="1" id="KW-0479">Metal-binding</keyword>
<proteinExistence type="predicted"/>
<name>A0A9W9UXK5_PENBR</name>
<gene>
    <name evidence="9" type="ORF">N7541_002127</name>
</gene>
<keyword evidence="10" id="KW-1185">Reference proteome</keyword>
<dbReference type="SMART" id="SM00906">
    <property type="entry name" value="Fungal_trans"/>
    <property type="match status" value="1"/>
</dbReference>
<evidence type="ECO:0000256" key="3">
    <source>
        <dbReference type="ARBA" id="ARBA00023015"/>
    </source>
</evidence>
<keyword evidence="6" id="KW-0539">Nucleus</keyword>
<evidence type="ECO:0000256" key="1">
    <source>
        <dbReference type="ARBA" id="ARBA00022723"/>
    </source>
</evidence>
<dbReference type="GO" id="GO:0008270">
    <property type="term" value="F:zinc ion binding"/>
    <property type="evidence" value="ECO:0007669"/>
    <property type="project" value="InterPro"/>
</dbReference>
<evidence type="ECO:0000256" key="5">
    <source>
        <dbReference type="ARBA" id="ARBA00023163"/>
    </source>
</evidence>
<dbReference type="Proteomes" id="UP001148299">
    <property type="component" value="Unassembled WGS sequence"/>
</dbReference>
<protein>
    <recommendedName>
        <fullName evidence="8">Zn(2)-C6 fungal-type domain-containing protein</fullName>
    </recommendedName>
</protein>
<dbReference type="CDD" id="cd00067">
    <property type="entry name" value="GAL4"/>
    <property type="match status" value="1"/>
</dbReference>
<dbReference type="InterPro" id="IPR001138">
    <property type="entry name" value="Zn2Cys6_DnaBD"/>
</dbReference>
<dbReference type="InterPro" id="IPR007219">
    <property type="entry name" value="XnlR_reg_dom"/>
</dbReference>
<evidence type="ECO:0000313" key="10">
    <source>
        <dbReference type="Proteomes" id="UP001148299"/>
    </source>
</evidence>
<dbReference type="CDD" id="cd12148">
    <property type="entry name" value="fungal_TF_MHR"/>
    <property type="match status" value="1"/>
</dbReference>
<reference evidence="9" key="1">
    <citation type="submission" date="2022-12" db="EMBL/GenBank/DDBJ databases">
        <authorList>
            <person name="Petersen C."/>
        </authorList>
    </citation>
    <scope>NUCLEOTIDE SEQUENCE</scope>
    <source>
        <strain evidence="9">IBT 35675</strain>
    </source>
</reference>
<reference evidence="9" key="2">
    <citation type="journal article" date="2023" name="IMA Fungus">
        <title>Comparative genomic study of the Penicillium genus elucidates a diverse pangenome and 15 lateral gene transfer events.</title>
        <authorList>
            <person name="Petersen C."/>
            <person name="Sorensen T."/>
            <person name="Nielsen M.R."/>
            <person name="Sondergaard T.E."/>
            <person name="Sorensen J.L."/>
            <person name="Fitzpatrick D.A."/>
            <person name="Frisvad J.C."/>
            <person name="Nielsen K.L."/>
        </authorList>
    </citation>
    <scope>NUCLEOTIDE SEQUENCE</scope>
    <source>
        <strain evidence="9">IBT 35675</strain>
    </source>
</reference>
<sequence length="655" mass="74199">MSETDLSRVDGHGPISSSQRVVKPSAKKRRPPLACVQCYQRKLKCGKEFPSCGRCLKTGNAGQCTYRRSSTEYLSAHGALGDGHARGAGAMPTSLRTPVSLIETPEASRISSNLDGKMTHLRGQEPITKFYGYSYPLNFYQQFTELRPYIARIKSEHTVINTLRDEIYPLTNDEYRLHPSIQDTVLTDTLRRHIPIKPVADTLVQTYLDKFEVTYRVLNKSTFMAGYNQHWISPLPTPAPFLVQLLLVAAIAASFHPELCIDPANQKTVHNQALDWIEIAESWINSSTNQPPQSWDNLATHCLLLIAKRAHYFQEGFFWTHTGALARSAMAAGYHRETGPTARISPYYREMRRRLWMAIVELDLQASVERGMPPSVRPEDFNIISPLNVDDDSLQQSSREPPEDVTLAKLTDTSFQAIMYRSLNLRLRICALVNGCHDQEEFDQVLNFEEELEKALQDIPEWNDPQGNPRQQQACSYVNKSLKIHIHQYKILLHIPFSIQTPPSFKSAICRRARLDACLKLLGHHQDMIHEGIIPSQACRTGILLASLNLCHEIYTNVGPCESTSITTFPQISTFMLTSVEQALQILERKVILTFHGLNEYYVLSMMIGLLKSKLFPESRATYDKEAGNRVVQLSKTLKNQQAVVQPHPDLPTEM</sequence>
<keyword evidence="5" id="KW-0804">Transcription</keyword>
<feature type="compositionally biased region" description="Basic and acidic residues" evidence="7">
    <location>
        <begin position="1"/>
        <end position="11"/>
    </location>
</feature>
<dbReference type="PROSITE" id="PS50048">
    <property type="entry name" value="ZN2_CY6_FUNGAL_2"/>
    <property type="match status" value="1"/>
</dbReference>
<dbReference type="AlphaFoldDB" id="A0A9W9UXK5"/>
<dbReference type="SMART" id="SM00066">
    <property type="entry name" value="GAL4"/>
    <property type="match status" value="1"/>
</dbReference>
<dbReference type="Pfam" id="PF00172">
    <property type="entry name" value="Zn_clus"/>
    <property type="match status" value="1"/>
</dbReference>
<accession>A0A9W9UXK5</accession>
<keyword evidence="4" id="KW-0238">DNA-binding</keyword>
<dbReference type="GO" id="GO:0005634">
    <property type="term" value="C:nucleus"/>
    <property type="evidence" value="ECO:0007669"/>
    <property type="project" value="TreeGrafter"/>
</dbReference>
<evidence type="ECO:0000259" key="8">
    <source>
        <dbReference type="PROSITE" id="PS50048"/>
    </source>
</evidence>
<keyword evidence="2" id="KW-0862">Zinc</keyword>
<dbReference type="GO" id="GO:0001228">
    <property type="term" value="F:DNA-binding transcription activator activity, RNA polymerase II-specific"/>
    <property type="evidence" value="ECO:0007669"/>
    <property type="project" value="TreeGrafter"/>
</dbReference>
<evidence type="ECO:0000256" key="6">
    <source>
        <dbReference type="ARBA" id="ARBA00023242"/>
    </source>
</evidence>
<evidence type="ECO:0000256" key="7">
    <source>
        <dbReference type="SAM" id="MobiDB-lite"/>
    </source>
</evidence>
<dbReference type="EMBL" id="JAPZBR010000002">
    <property type="protein sequence ID" value="KAJ5361283.1"/>
    <property type="molecule type" value="Genomic_DNA"/>
</dbReference>
<dbReference type="SUPFAM" id="SSF57701">
    <property type="entry name" value="Zn2/Cys6 DNA-binding domain"/>
    <property type="match status" value="1"/>
</dbReference>
<dbReference type="InterPro" id="IPR051430">
    <property type="entry name" value="Fungal_TF_Env_Response"/>
</dbReference>
<dbReference type="InterPro" id="IPR036864">
    <property type="entry name" value="Zn2-C6_fun-type_DNA-bd_sf"/>
</dbReference>
<feature type="region of interest" description="Disordered" evidence="7">
    <location>
        <begin position="1"/>
        <end position="26"/>
    </location>
</feature>
<keyword evidence="3" id="KW-0805">Transcription regulation</keyword>
<dbReference type="GO" id="GO:0000978">
    <property type="term" value="F:RNA polymerase II cis-regulatory region sequence-specific DNA binding"/>
    <property type="evidence" value="ECO:0007669"/>
    <property type="project" value="TreeGrafter"/>
</dbReference>
<feature type="domain" description="Zn(2)-C6 fungal-type" evidence="8">
    <location>
        <begin position="34"/>
        <end position="66"/>
    </location>
</feature>
<dbReference type="Pfam" id="PF04082">
    <property type="entry name" value="Fungal_trans"/>
    <property type="match status" value="1"/>
</dbReference>
<comment type="caution">
    <text evidence="9">The sequence shown here is derived from an EMBL/GenBank/DDBJ whole genome shotgun (WGS) entry which is preliminary data.</text>
</comment>
<dbReference type="PANTHER" id="PTHR31944">
    <property type="entry name" value="HEME-RESPONSIVE ZINC FINGER TRANSCRIPTION FACTOR HAP1"/>
    <property type="match status" value="1"/>
</dbReference>
<dbReference type="GO" id="GO:0006351">
    <property type="term" value="P:DNA-templated transcription"/>
    <property type="evidence" value="ECO:0007669"/>
    <property type="project" value="InterPro"/>
</dbReference>